<keyword evidence="3" id="KW-0413">Isomerase</keyword>
<name>A0A1R1WXU0_9FUNG</name>
<accession>A0A1R1WXU0</accession>
<keyword evidence="7" id="KW-0067">ATP-binding</keyword>
<reference evidence="7 8" key="1">
    <citation type="submission" date="2017-01" db="EMBL/GenBank/DDBJ databases">
        <authorList>
            <person name="Mah S.A."/>
            <person name="Swanson W.J."/>
            <person name="Moy G.W."/>
            <person name="Vacquier V.D."/>
        </authorList>
    </citation>
    <scope>NUCLEOTIDE SEQUENCE [LARGE SCALE GENOMIC DNA]</scope>
    <source>
        <strain evidence="7 8">GSMNP</strain>
    </source>
</reference>
<dbReference type="GO" id="GO:0043138">
    <property type="term" value="F:3'-5' DNA helicase activity"/>
    <property type="evidence" value="ECO:0007669"/>
    <property type="project" value="UniProtKB-EC"/>
</dbReference>
<dbReference type="GO" id="GO:0005737">
    <property type="term" value="C:cytoplasm"/>
    <property type="evidence" value="ECO:0007669"/>
    <property type="project" value="TreeGrafter"/>
</dbReference>
<dbReference type="Pfam" id="PF00271">
    <property type="entry name" value="Helicase_C"/>
    <property type="match status" value="1"/>
</dbReference>
<feature type="domain" description="Helicase C-terminal" evidence="6">
    <location>
        <begin position="1"/>
        <end position="72"/>
    </location>
</feature>
<keyword evidence="7" id="KW-0378">Hydrolase</keyword>
<dbReference type="PANTHER" id="PTHR13710:SF105">
    <property type="entry name" value="ATP-DEPENDENT DNA HELICASE Q1"/>
    <property type="match status" value="1"/>
</dbReference>
<keyword evidence="2" id="KW-0238">DNA-binding</keyword>
<dbReference type="InterPro" id="IPR027417">
    <property type="entry name" value="P-loop_NTPase"/>
</dbReference>
<keyword evidence="7" id="KW-0347">Helicase</keyword>
<comment type="caution">
    <text evidence="7">The sequence shown here is derived from an EMBL/GenBank/DDBJ whole genome shotgun (WGS) entry which is preliminary data.</text>
</comment>
<dbReference type="GO" id="GO:0000724">
    <property type="term" value="P:double-strand break repair via homologous recombination"/>
    <property type="evidence" value="ECO:0007669"/>
    <property type="project" value="TreeGrafter"/>
</dbReference>
<dbReference type="Gene3D" id="3.40.50.300">
    <property type="entry name" value="P-loop containing nucleotide triphosphate hydrolases"/>
    <property type="match status" value="1"/>
</dbReference>
<dbReference type="PANTHER" id="PTHR13710">
    <property type="entry name" value="DNA HELICASE RECQ FAMILY MEMBER"/>
    <property type="match status" value="1"/>
</dbReference>
<comment type="catalytic activity">
    <reaction evidence="4">
        <text>Couples ATP hydrolysis with the unwinding of duplex DNA by translocating in the 3'-5' direction.</text>
        <dbReference type="EC" id="5.6.2.4"/>
    </reaction>
</comment>
<evidence type="ECO:0000313" key="8">
    <source>
        <dbReference type="Proteomes" id="UP000187283"/>
    </source>
</evidence>
<organism evidence="7 8">
    <name type="scientific">Smittium culicis</name>
    <dbReference type="NCBI Taxonomy" id="133412"/>
    <lineage>
        <taxon>Eukaryota</taxon>
        <taxon>Fungi</taxon>
        <taxon>Fungi incertae sedis</taxon>
        <taxon>Zoopagomycota</taxon>
        <taxon>Kickxellomycotina</taxon>
        <taxon>Harpellomycetes</taxon>
        <taxon>Harpellales</taxon>
        <taxon>Legeriomycetaceae</taxon>
        <taxon>Smittium</taxon>
    </lineage>
</organism>
<dbReference type="EC" id="5.6.2.4" evidence="5"/>
<evidence type="ECO:0000256" key="4">
    <source>
        <dbReference type="ARBA" id="ARBA00034617"/>
    </source>
</evidence>
<dbReference type="SUPFAM" id="SSF52540">
    <property type="entry name" value="P-loop containing nucleoside triphosphate hydrolases"/>
    <property type="match status" value="1"/>
</dbReference>
<evidence type="ECO:0000259" key="6">
    <source>
        <dbReference type="PROSITE" id="PS51194"/>
    </source>
</evidence>
<keyword evidence="8" id="KW-1185">Reference proteome</keyword>
<dbReference type="PROSITE" id="PS51194">
    <property type="entry name" value="HELICASE_CTER"/>
    <property type="match status" value="1"/>
</dbReference>
<gene>
    <name evidence="7" type="ORF">AYI70_g12359</name>
</gene>
<dbReference type="GO" id="GO:0009378">
    <property type="term" value="F:four-way junction helicase activity"/>
    <property type="evidence" value="ECO:0007669"/>
    <property type="project" value="TreeGrafter"/>
</dbReference>
<evidence type="ECO:0000256" key="3">
    <source>
        <dbReference type="ARBA" id="ARBA00023235"/>
    </source>
</evidence>
<dbReference type="InterPro" id="IPR001650">
    <property type="entry name" value="Helicase_C-like"/>
</dbReference>
<sequence length="104" mass="12169">MGIHQPEVRFVMHFAPSKSPEAYYQESGRAGRDGKRADCILYYKPHDASKITTLAVSSGVKEQVSKAWMMVRYCEQFEVCRKLWMESYFFSNKSVFDSKLNYTY</sequence>
<dbReference type="STRING" id="133412.A0A1R1WXU0"/>
<evidence type="ECO:0000256" key="2">
    <source>
        <dbReference type="ARBA" id="ARBA00023125"/>
    </source>
</evidence>
<evidence type="ECO:0000313" key="7">
    <source>
        <dbReference type="EMBL" id="OMJ07203.1"/>
    </source>
</evidence>
<dbReference type="GO" id="GO:0005694">
    <property type="term" value="C:chromosome"/>
    <property type="evidence" value="ECO:0007669"/>
    <property type="project" value="TreeGrafter"/>
</dbReference>
<comment type="similarity">
    <text evidence="1">Belongs to the helicase family. RecQ subfamily.</text>
</comment>
<evidence type="ECO:0000256" key="5">
    <source>
        <dbReference type="ARBA" id="ARBA00034808"/>
    </source>
</evidence>
<protein>
    <recommendedName>
        <fullName evidence="5">DNA 3'-5' helicase</fullName>
        <ecNumber evidence="5">5.6.2.4</ecNumber>
    </recommendedName>
</protein>
<keyword evidence="7" id="KW-0547">Nucleotide-binding</keyword>
<dbReference type="Proteomes" id="UP000187283">
    <property type="component" value="Unassembled WGS sequence"/>
</dbReference>
<dbReference type="AlphaFoldDB" id="A0A1R1WXU0"/>
<dbReference type="GO" id="GO:0003677">
    <property type="term" value="F:DNA binding"/>
    <property type="evidence" value="ECO:0007669"/>
    <property type="project" value="UniProtKB-KW"/>
</dbReference>
<proteinExistence type="inferred from homology"/>
<dbReference type="OrthoDB" id="10261556at2759"/>
<evidence type="ECO:0000256" key="1">
    <source>
        <dbReference type="ARBA" id="ARBA00005446"/>
    </source>
</evidence>
<dbReference type="EMBL" id="LSSN01006098">
    <property type="protein sequence ID" value="OMJ07203.1"/>
    <property type="molecule type" value="Genomic_DNA"/>
</dbReference>